<keyword evidence="1" id="KW-0540">Nuclease</keyword>
<proteinExistence type="predicted"/>
<keyword evidence="2" id="KW-1185">Reference proteome</keyword>
<gene>
    <name evidence="1" type="ORF">MML48_1g07799</name>
</gene>
<name>A0ACB9TZK1_HOLOL</name>
<organism evidence="1 2">
    <name type="scientific">Holotrichia oblita</name>
    <name type="common">Chafer beetle</name>
    <dbReference type="NCBI Taxonomy" id="644536"/>
    <lineage>
        <taxon>Eukaryota</taxon>
        <taxon>Metazoa</taxon>
        <taxon>Ecdysozoa</taxon>
        <taxon>Arthropoda</taxon>
        <taxon>Hexapoda</taxon>
        <taxon>Insecta</taxon>
        <taxon>Pterygota</taxon>
        <taxon>Neoptera</taxon>
        <taxon>Endopterygota</taxon>
        <taxon>Coleoptera</taxon>
        <taxon>Polyphaga</taxon>
        <taxon>Scarabaeiformia</taxon>
        <taxon>Scarabaeidae</taxon>
        <taxon>Melolonthinae</taxon>
        <taxon>Holotrichia</taxon>
    </lineage>
</organism>
<reference evidence="1" key="1">
    <citation type="submission" date="2022-04" db="EMBL/GenBank/DDBJ databases">
        <title>Chromosome-scale genome assembly of Holotrichia oblita Faldermann.</title>
        <authorList>
            <person name="Rongchong L."/>
        </authorList>
    </citation>
    <scope>NUCLEOTIDE SEQUENCE</scope>
    <source>
        <strain evidence="1">81SQS9</strain>
    </source>
</reference>
<keyword evidence="1" id="KW-0378">Hydrolase</keyword>
<keyword evidence="1" id="KW-0269">Exonuclease</keyword>
<dbReference type="EMBL" id="CM043015">
    <property type="protein sequence ID" value="KAI4472183.1"/>
    <property type="molecule type" value="Genomic_DNA"/>
</dbReference>
<evidence type="ECO:0000313" key="1">
    <source>
        <dbReference type="EMBL" id="KAI4472183.1"/>
    </source>
</evidence>
<comment type="caution">
    <text evidence="1">The sequence shown here is derived from an EMBL/GenBank/DDBJ whole genome shotgun (WGS) entry which is preliminary data.</text>
</comment>
<accession>A0ACB9TZK1</accession>
<sequence length="484" mass="54515">MKAVSTKKKTASERRSSSTGSPIKLVCSTKSQNVSLFSENVQTSVCCSPLPSTSLALLHSLTHDEEISSQAAVSQAACTAVNEIPETEVESKISGRRIVNIKNLFDAIIRFQHLPIFSCKNEHLEIVKEQKFGLRSVFTIKCNMCMQIKSIDSDNDPRMMDINTAATLDILNGPNHVFGQHSTCRSYFCQGAKHGETNMIPEMKSSSLYQDIMVIVDRIARNAESLVLNMDNNAAECYNAVVTKFTGGKRINFTSRQSYQTRCEAASIAYNTEPGQIQAYIHKKVTNSSPGTFSKKYIRSLSQRKIWRKSRKSLFPIRRAAHVNAPADEEYGAVEESTDMSVEQYKQKEEEYLNLLKISPEEKLTIQLHTIGQSNNMLWRQERSFRLTASYFGTICKMKRQTHCANLVKNILYSKFTGNQSTRWGQHHEIIAKAELQEQYRLRVIECGLFVDNEFDFLAASPDGLVDDSDGIVEIKCPATVNLL</sequence>
<dbReference type="Proteomes" id="UP001056778">
    <property type="component" value="Chromosome 1"/>
</dbReference>
<evidence type="ECO:0000313" key="2">
    <source>
        <dbReference type="Proteomes" id="UP001056778"/>
    </source>
</evidence>
<protein>
    <submittedName>
        <fullName evidence="1">Exonuclease phage-type/recb c-terminal domain-containing protein</fullName>
    </submittedName>
</protein>